<reference evidence="2 3" key="1">
    <citation type="submission" date="2016-12" db="EMBL/GenBank/DDBJ databases">
        <title>Complete genome sequence of Clostridium kluyveri JZZ isolated from the pit mud of a Chinese flavor liquor-making factory.</title>
        <authorList>
            <person name="Wang Y."/>
        </authorList>
    </citation>
    <scope>NUCLEOTIDE SEQUENCE [LARGE SCALE GENOMIC DNA]</scope>
    <source>
        <strain evidence="2 3">JZZ</strain>
    </source>
</reference>
<sequence>MLSNFAPLIGQGVTYYNYTSDQFTGLHGIVIPGIIRDSLYLLKLVLEQQTELQPKEIMTDTAGYSDIVFGLFGLLGSRYWFIKVLVNRF</sequence>
<name>A0A1L5FCZ8_CLOKL</name>
<evidence type="ECO:0000313" key="2">
    <source>
        <dbReference type="EMBL" id="APM40823.1"/>
    </source>
</evidence>
<dbReference type="EMBL" id="CP018335">
    <property type="protein sequence ID" value="APM40823.1"/>
    <property type="molecule type" value="Genomic_DNA"/>
</dbReference>
<dbReference type="AlphaFoldDB" id="A0A1L5FCZ8"/>
<protein>
    <recommendedName>
        <fullName evidence="1">Tn3 transposase DDE domain-containing protein</fullName>
    </recommendedName>
</protein>
<evidence type="ECO:0000313" key="3">
    <source>
        <dbReference type="Proteomes" id="UP000184604"/>
    </source>
</evidence>
<dbReference type="InterPro" id="IPR002513">
    <property type="entry name" value="Tn3_Tnp_DDE_dom"/>
</dbReference>
<accession>A0A1L5FCZ8</accession>
<dbReference type="Pfam" id="PF01526">
    <property type="entry name" value="DDE_Tnp_Tn3"/>
    <property type="match status" value="1"/>
</dbReference>
<organism evidence="2 3">
    <name type="scientific">Clostridium kluyveri</name>
    <dbReference type="NCBI Taxonomy" id="1534"/>
    <lineage>
        <taxon>Bacteria</taxon>
        <taxon>Bacillati</taxon>
        <taxon>Bacillota</taxon>
        <taxon>Clostridia</taxon>
        <taxon>Eubacteriales</taxon>
        <taxon>Clostridiaceae</taxon>
        <taxon>Clostridium</taxon>
    </lineage>
</organism>
<dbReference type="Proteomes" id="UP000184604">
    <property type="component" value="Chromosome"/>
</dbReference>
<evidence type="ECO:0000259" key="1">
    <source>
        <dbReference type="Pfam" id="PF01526"/>
    </source>
</evidence>
<feature type="domain" description="Tn3 transposase DDE" evidence="1">
    <location>
        <begin position="11"/>
        <end position="79"/>
    </location>
</feature>
<gene>
    <name evidence="2" type="ORF">BS101_19980</name>
</gene>
<proteinExistence type="predicted"/>
<dbReference type="GO" id="GO:0004803">
    <property type="term" value="F:transposase activity"/>
    <property type="evidence" value="ECO:0007669"/>
    <property type="project" value="InterPro"/>
</dbReference>
<dbReference type="GO" id="GO:0006313">
    <property type="term" value="P:DNA transposition"/>
    <property type="evidence" value="ECO:0007669"/>
    <property type="project" value="InterPro"/>
</dbReference>